<dbReference type="GO" id="GO:0015473">
    <property type="term" value="F:fimbrial usher porin activity"/>
    <property type="evidence" value="ECO:0007669"/>
    <property type="project" value="InterPro"/>
</dbReference>
<proteinExistence type="inferred from homology"/>
<evidence type="ECO:0000256" key="1">
    <source>
        <dbReference type="RuleBase" id="RU003884"/>
    </source>
</evidence>
<keyword evidence="1" id="KW-0812">Transmembrane</keyword>
<sequence length="815" mass="86412">MRRFLYVTSFAIAGTLVFDAIASAQQSTQGATPVIPAATGLQPGILQSQATQELQLEVFINDVSTGLLGAFEQARDGHLSARAKELKELGLRPPNGTRPDDLVNLNELIGVSYHVVSETQMVYIEAADSARLPKVIDVNPTEKRQPATASTGAVLNYSLFSSTDNMLDGSFDAFRGVSGGFDGRIFSRYGTLSQSFTASLSDGELGGVERLNTLWSYSDQNRLVTYKVGDFVSGGLSWTRPVYLGGMQVSRNFRLRSDLVTLPMPGFTGSAAVPSTLEVYTRNAKTFSMDVPAGPFSLTNLPAYTGNGDAQVVVRDTLGRETRTSLPFYSTVDMLKQGLVDFSVEGGFPRRNFGTESNDYFGDPVGSATARYGATDRLTLQSHVEGGAGLINGGAGAVFSVGSFGALSLAAAGSQYEDGTGMLLNGGLQFDIGSYGLYGSVQQTFGSYDDIASISADDGVDLSSNGYIFTGYTQIYSPRVPRRTIQASLSVPTPIERASLNLSFTHIETDTGEKSSIAGISYSQAMFKSTSFYASAFTDLNDSDSFGIFAGLSIPFDNGIGLNTGLEQSPDGLAVTTALTKQETQQEGSYGWSLRDREGEAANRSASASYRSKYARIEGQVNQYDDTAQGNLWVDGAIAVAGGGVFATNRLDDAFAVVKVGAPDVEVRSDNRVIGRTNKSGRIIVPNLNSYEENRIDIDTTNLPVDAAIDSTRTIVVPAQQSGVVVDFGVKEDPEAAVISFVDAAGEPLEAGLAGSLNGAEDAFVVGYDGQAFIKGLKANNAASIHMADGAVCAAEFEYRPTPGQQVHIGGVRCQ</sequence>
<keyword evidence="4" id="KW-1185">Reference proteome</keyword>
<organism evidence="3 4">
    <name type="scientific">Phyllobacterium pellucidum</name>
    <dbReference type="NCBI Taxonomy" id="2740464"/>
    <lineage>
        <taxon>Bacteria</taxon>
        <taxon>Pseudomonadati</taxon>
        <taxon>Pseudomonadota</taxon>
        <taxon>Alphaproteobacteria</taxon>
        <taxon>Hyphomicrobiales</taxon>
        <taxon>Phyllobacteriaceae</taxon>
        <taxon>Phyllobacterium</taxon>
    </lineage>
</organism>
<dbReference type="Gene3D" id="2.60.40.3110">
    <property type="match status" value="1"/>
</dbReference>
<dbReference type="PANTHER" id="PTHR30451">
    <property type="entry name" value="OUTER MEMBRANE USHER PROTEIN"/>
    <property type="match status" value="1"/>
</dbReference>
<feature type="chain" id="PRO_5033042684" evidence="2">
    <location>
        <begin position="23"/>
        <end position="815"/>
    </location>
</feature>
<dbReference type="InterPro" id="IPR042186">
    <property type="entry name" value="FimD_plug_dom"/>
</dbReference>
<evidence type="ECO:0000313" key="4">
    <source>
        <dbReference type="Proteomes" id="UP000550508"/>
    </source>
</evidence>
<gene>
    <name evidence="3" type="ORF">HQ945_08665</name>
</gene>
<comment type="subcellular location">
    <subcellularLocation>
        <location evidence="1">Cell outer membrane</location>
        <topology evidence="1">Multi-pass membrane protein</topology>
    </subcellularLocation>
</comment>
<dbReference type="GO" id="GO:0009279">
    <property type="term" value="C:cell outer membrane"/>
    <property type="evidence" value="ECO:0007669"/>
    <property type="project" value="UniProtKB-SubCell"/>
</dbReference>
<dbReference type="GO" id="GO:0009297">
    <property type="term" value="P:pilus assembly"/>
    <property type="evidence" value="ECO:0007669"/>
    <property type="project" value="InterPro"/>
</dbReference>
<dbReference type="PANTHER" id="PTHR30451:SF5">
    <property type="entry name" value="SLR0019 PROTEIN"/>
    <property type="match status" value="1"/>
</dbReference>
<dbReference type="InterPro" id="IPR018030">
    <property type="entry name" value="Fimbrial_membr_usher_CS"/>
</dbReference>
<name>A0A849VMF5_9HYPH</name>
<accession>A0A849VMF5</accession>
<dbReference type="AlphaFoldDB" id="A0A849VMF5"/>
<dbReference type="Gene3D" id="2.60.40.2610">
    <property type="entry name" value="Outer membrane usher protein FimD, plug domain"/>
    <property type="match status" value="1"/>
</dbReference>
<evidence type="ECO:0000313" key="3">
    <source>
        <dbReference type="EMBL" id="NTS31325.1"/>
    </source>
</evidence>
<dbReference type="PROSITE" id="PS01151">
    <property type="entry name" value="FIMBRIAL_USHER"/>
    <property type="match status" value="1"/>
</dbReference>
<dbReference type="InterPro" id="IPR000015">
    <property type="entry name" value="Fimb_usher"/>
</dbReference>
<keyword evidence="1" id="KW-0998">Cell outer membrane</keyword>
<keyword evidence="1" id="KW-0813">Transport</keyword>
<comment type="similarity">
    <text evidence="1">Belongs to the fimbrial export usher family.</text>
</comment>
<keyword evidence="2" id="KW-0732">Signal</keyword>
<keyword evidence="1" id="KW-1029">Fimbrium biogenesis</keyword>
<evidence type="ECO:0000256" key="2">
    <source>
        <dbReference type="SAM" id="SignalP"/>
    </source>
</evidence>
<dbReference type="EMBL" id="JABUMX010000002">
    <property type="protein sequence ID" value="NTS31325.1"/>
    <property type="molecule type" value="Genomic_DNA"/>
</dbReference>
<protein>
    <submittedName>
        <fullName evidence="3">Fimbrial biogenesis outer membrane usher protein</fullName>
    </submittedName>
</protein>
<comment type="caution">
    <text evidence="3">The sequence shown here is derived from an EMBL/GenBank/DDBJ whole genome shotgun (WGS) entry which is preliminary data.</text>
</comment>
<feature type="signal peptide" evidence="2">
    <location>
        <begin position="1"/>
        <end position="22"/>
    </location>
</feature>
<keyword evidence="1" id="KW-0472">Membrane</keyword>
<dbReference type="Proteomes" id="UP000550508">
    <property type="component" value="Unassembled WGS sequence"/>
</dbReference>
<dbReference type="Pfam" id="PF00577">
    <property type="entry name" value="Usher"/>
    <property type="match status" value="1"/>
</dbReference>
<reference evidence="3 4" key="1">
    <citation type="submission" date="2020-05" db="EMBL/GenBank/DDBJ databases">
        <authorList>
            <person name="Kim M.K."/>
        </authorList>
    </citation>
    <scope>NUCLEOTIDE SEQUENCE [LARGE SCALE GENOMIC DNA]</scope>
    <source>
        <strain evidence="3 4">BT25</strain>
    </source>
</reference>
<dbReference type="RefSeq" id="WP_113280694.1">
    <property type="nucleotide sequence ID" value="NZ_JABUMX010000002.1"/>
</dbReference>